<comment type="similarity">
    <text evidence="3">Belongs to the glycosyl hydrolase 13 family. GlgB subfamily.</text>
</comment>
<dbReference type="InterPro" id="IPR017853">
    <property type="entry name" value="GH"/>
</dbReference>
<evidence type="ECO:0000313" key="9">
    <source>
        <dbReference type="Proteomes" id="UP001597375"/>
    </source>
</evidence>
<dbReference type="SUPFAM" id="SSF51445">
    <property type="entry name" value="(Trans)glycosidases"/>
    <property type="match status" value="1"/>
</dbReference>
<keyword evidence="9" id="KW-1185">Reference proteome</keyword>
<dbReference type="InterPro" id="IPR014756">
    <property type="entry name" value="Ig_E-set"/>
</dbReference>
<gene>
    <name evidence="8" type="ORF">ACFSSA_06510</name>
</gene>
<comment type="function">
    <text evidence="2">Catalyzes the formation of the alpha-1,6-glucosidic linkages in glycogen by scission of a 1,4-alpha-linked oligosaccharide from growing alpha-1,4-glucan chains and the subsequent attachment of the oligosaccharide to the alpha-1,6 position.</text>
</comment>
<name>A0ABW5D8J9_9BACT</name>
<dbReference type="InterPro" id="IPR044143">
    <property type="entry name" value="GlgB_N_E_set_prok"/>
</dbReference>
<dbReference type="GO" id="GO:0016787">
    <property type="term" value="F:hydrolase activity"/>
    <property type="evidence" value="ECO:0007669"/>
    <property type="project" value="UniProtKB-KW"/>
</dbReference>
<dbReference type="InterPro" id="IPR006048">
    <property type="entry name" value="A-amylase/branching_C"/>
</dbReference>
<comment type="catalytic activity">
    <reaction evidence="1">
        <text>Transfers a segment of a (1-&gt;4)-alpha-D-glucan chain to a primary hydroxy group in a similar glucan chain.</text>
        <dbReference type="EC" id="2.4.1.18"/>
    </reaction>
</comment>
<evidence type="ECO:0000256" key="5">
    <source>
        <dbReference type="ARBA" id="ARBA00022679"/>
    </source>
</evidence>
<dbReference type="InterPro" id="IPR013783">
    <property type="entry name" value="Ig-like_fold"/>
</dbReference>
<dbReference type="Pfam" id="PF02806">
    <property type="entry name" value="Alpha-amylase_C"/>
    <property type="match status" value="1"/>
</dbReference>
<reference evidence="9" key="1">
    <citation type="journal article" date="2019" name="Int. J. Syst. Evol. Microbiol.">
        <title>The Global Catalogue of Microorganisms (GCM) 10K type strain sequencing project: providing services to taxonomists for standard genome sequencing and annotation.</title>
        <authorList>
            <consortium name="The Broad Institute Genomics Platform"/>
            <consortium name="The Broad Institute Genome Sequencing Center for Infectious Disease"/>
            <person name="Wu L."/>
            <person name="Ma J."/>
        </authorList>
    </citation>
    <scope>NUCLEOTIDE SEQUENCE [LARGE SCALE GENOMIC DNA]</scope>
    <source>
        <strain evidence="9">CGMCC 4.7106</strain>
    </source>
</reference>
<evidence type="ECO:0000259" key="7">
    <source>
        <dbReference type="SMART" id="SM00642"/>
    </source>
</evidence>
<dbReference type="Gene3D" id="2.60.40.10">
    <property type="entry name" value="Immunoglobulins"/>
    <property type="match status" value="1"/>
</dbReference>
<dbReference type="PANTHER" id="PTHR43651">
    <property type="entry name" value="1,4-ALPHA-GLUCAN-BRANCHING ENZYME"/>
    <property type="match status" value="1"/>
</dbReference>
<dbReference type="CDD" id="cd02855">
    <property type="entry name" value="E_set_GBE_prok_N"/>
    <property type="match status" value="1"/>
</dbReference>
<evidence type="ECO:0000256" key="2">
    <source>
        <dbReference type="ARBA" id="ARBA00002953"/>
    </source>
</evidence>
<keyword evidence="8" id="KW-0378">Hydrolase</keyword>
<dbReference type="PANTHER" id="PTHR43651:SF11">
    <property type="entry name" value="MALTO-OLIGOSYLTREHALOSE TREHALOHYDROLASE"/>
    <property type="match status" value="1"/>
</dbReference>
<dbReference type="Proteomes" id="UP001597375">
    <property type="component" value="Unassembled WGS sequence"/>
</dbReference>
<keyword evidence="5" id="KW-0808">Transferase</keyword>
<dbReference type="PIRSF" id="PIRSF000463">
    <property type="entry name" value="GlgB"/>
    <property type="match status" value="1"/>
</dbReference>
<protein>
    <recommendedName>
        <fullName evidence="4">1,4-alpha-glucan branching enzyme</fullName>
        <ecNumber evidence="4">2.4.1.18</ecNumber>
    </recommendedName>
</protein>
<dbReference type="Gene3D" id="3.20.20.80">
    <property type="entry name" value="Glycosidases"/>
    <property type="match status" value="1"/>
</dbReference>
<evidence type="ECO:0000256" key="3">
    <source>
        <dbReference type="ARBA" id="ARBA00009000"/>
    </source>
</evidence>
<dbReference type="SUPFAM" id="SSF81296">
    <property type="entry name" value="E set domains"/>
    <property type="match status" value="1"/>
</dbReference>
<proteinExistence type="inferred from homology"/>
<dbReference type="Gene3D" id="2.60.40.1180">
    <property type="entry name" value="Golgi alpha-mannosidase II"/>
    <property type="match status" value="1"/>
</dbReference>
<dbReference type="EC" id="2.4.1.18" evidence="4"/>
<dbReference type="InterPro" id="IPR013780">
    <property type="entry name" value="Glyco_hydro_b"/>
</dbReference>
<accession>A0ABW5D8J9</accession>
<feature type="domain" description="Glycosyl hydrolase family 13 catalytic" evidence="7">
    <location>
        <begin position="125"/>
        <end position="481"/>
    </location>
</feature>
<comment type="caution">
    <text evidence="8">The sequence shown here is derived from an EMBL/GenBank/DDBJ whole genome shotgun (WGS) entry which is preliminary data.</text>
</comment>
<dbReference type="Pfam" id="PF00128">
    <property type="entry name" value="Alpha-amylase"/>
    <property type="match status" value="2"/>
</dbReference>
<dbReference type="InterPro" id="IPR006047">
    <property type="entry name" value="GH13_cat_dom"/>
</dbReference>
<dbReference type="RefSeq" id="WP_386819451.1">
    <property type="nucleotide sequence ID" value="NZ_JBHUIT010000006.1"/>
</dbReference>
<dbReference type="InterPro" id="IPR037439">
    <property type="entry name" value="Branching_enzy"/>
</dbReference>
<dbReference type="SUPFAM" id="SSF51011">
    <property type="entry name" value="Glycosyl hydrolase domain"/>
    <property type="match status" value="1"/>
</dbReference>
<sequence>MQTAAIDPTQYPLGSNILEEGTVFRVWAPNADKVSVIGDFNKWDASVHTLEGSEEGVWSIFVAEAKEGDEYKYLITNGENEMERIDPRAIEVTNSTGNAIIRSQEFDWHETEFQMPPHNQLVIYELHAKTFPEESGKSCLDAIIDKLPYLAGLGINAIEVMPLAEFPGDNSWGYNPSHPYAVESSYGGPLALKRLVQAAHKNGIGVILDVVYNHFGPGDLDLWKFDGWSENDGGGIYFYNDWKAETPWGATRPDYGRDEVRSYIFDNAMMWLKDYRVDGLRYDATLLIRNVNEDEDPSNEIPEGWSLVQWINGEIRKQFPERIIIAEDLKSNAALTKSALAGGADFHAQWDANFVFPIRDQLTKAEDDWRSLEDVRKTLLFHYNDDVFQRIIYTESHDEVAQEKARVPQEVQDDNATGYFAQKLSCLGAGLLFTCPGVPMIFQGQEFLQGGSFSDEFPLEWTRAEQFSGLIQMYHDLIHLRQNRDMKTGGLCGQGVIVHHINEEQNVIAFQRFSTHGVGDDVIVVCNLSHEERDGYRIGMPSGGEWKLRFNSDAKLYSELFNDVPSHDIQADGEGQDGMPHSALIRIGPYSTLIYSQGE</sequence>
<organism evidence="8 9">
    <name type="scientific">Luteolibacter algae</name>
    <dbReference type="NCBI Taxonomy" id="454151"/>
    <lineage>
        <taxon>Bacteria</taxon>
        <taxon>Pseudomonadati</taxon>
        <taxon>Verrucomicrobiota</taxon>
        <taxon>Verrucomicrobiia</taxon>
        <taxon>Verrucomicrobiales</taxon>
        <taxon>Verrucomicrobiaceae</taxon>
        <taxon>Luteolibacter</taxon>
    </lineage>
</organism>
<evidence type="ECO:0000256" key="4">
    <source>
        <dbReference type="ARBA" id="ARBA00012541"/>
    </source>
</evidence>
<keyword evidence="6" id="KW-0119">Carbohydrate metabolism</keyword>
<evidence type="ECO:0000256" key="6">
    <source>
        <dbReference type="ARBA" id="ARBA00023277"/>
    </source>
</evidence>
<dbReference type="InterPro" id="IPR004193">
    <property type="entry name" value="Glyco_hydro_13_N"/>
</dbReference>
<dbReference type="SMART" id="SM00642">
    <property type="entry name" value="Aamy"/>
    <property type="match status" value="1"/>
</dbReference>
<dbReference type="Pfam" id="PF02922">
    <property type="entry name" value="CBM_48"/>
    <property type="match status" value="1"/>
</dbReference>
<evidence type="ECO:0000313" key="8">
    <source>
        <dbReference type="EMBL" id="MFD2256319.1"/>
    </source>
</evidence>
<evidence type="ECO:0000256" key="1">
    <source>
        <dbReference type="ARBA" id="ARBA00000826"/>
    </source>
</evidence>
<dbReference type="CDD" id="cd11325">
    <property type="entry name" value="AmyAc_GTHase"/>
    <property type="match status" value="1"/>
</dbReference>
<dbReference type="EMBL" id="JBHUIT010000006">
    <property type="protein sequence ID" value="MFD2256319.1"/>
    <property type="molecule type" value="Genomic_DNA"/>
</dbReference>